<dbReference type="OrthoDB" id="206201at2759"/>
<dbReference type="PROSITE" id="PS51892">
    <property type="entry name" value="SUBTILASE"/>
    <property type="match status" value="1"/>
</dbReference>
<dbReference type="GO" id="GO:0004252">
    <property type="term" value="F:serine-type endopeptidase activity"/>
    <property type="evidence" value="ECO:0007669"/>
    <property type="project" value="InterPro"/>
</dbReference>
<keyword evidence="2" id="KW-0645">Protease</keyword>
<comment type="similarity">
    <text evidence="1 5">Belongs to the peptidase S8 family.</text>
</comment>
<proteinExistence type="inferred from homology"/>
<evidence type="ECO:0000313" key="8">
    <source>
        <dbReference type="Proteomes" id="UP000751190"/>
    </source>
</evidence>
<evidence type="ECO:0000256" key="5">
    <source>
        <dbReference type="PROSITE-ProRule" id="PRU01240"/>
    </source>
</evidence>
<reference evidence="7" key="1">
    <citation type="submission" date="2021-05" db="EMBL/GenBank/DDBJ databases">
        <title>The genome of the haptophyte Pavlova lutheri (Diacronema luteri, Pavlovales) - a model for lipid biosynthesis in eukaryotic algae.</title>
        <authorList>
            <person name="Hulatt C.J."/>
            <person name="Posewitz M.C."/>
        </authorList>
    </citation>
    <scope>NUCLEOTIDE SEQUENCE</scope>
    <source>
        <strain evidence="7">NIVA-4/92</strain>
    </source>
</reference>
<dbReference type="GO" id="GO:0006508">
    <property type="term" value="P:proteolysis"/>
    <property type="evidence" value="ECO:0007669"/>
    <property type="project" value="UniProtKB-KW"/>
</dbReference>
<gene>
    <name evidence="7" type="ORF">KFE25_007963</name>
</gene>
<dbReference type="InterPro" id="IPR050131">
    <property type="entry name" value="Peptidase_S8_subtilisin-like"/>
</dbReference>
<dbReference type="PANTHER" id="PTHR43806">
    <property type="entry name" value="PEPTIDASE S8"/>
    <property type="match status" value="1"/>
</dbReference>
<dbReference type="GO" id="GO:0005615">
    <property type="term" value="C:extracellular space"/>
    <property type="evidence" value="ECO:0007669"/>
    <property type="project" value="TreeGrafter"/>
</dbReference>
<dbReference type="InterPro" id="IPR000209">
    <property type="entry name" value="Peptidase_S8/S53_dom"/>
</dbReference>
<dbReference type="EMBL" id="JAGTXO010000007">
    <property type="protein sequence ID" value="KAG8466584.1"/>
    <property type="molecule type" value="Genomic_DNA"/>
</dbReference>
<dbReference type="SUPFAM" id="SSF52743">
    <property type="entry name" value="Subtilisin-like"/>
    <property type="match status" value="1"/>
</dbReference>
<keyword evidence="8" id="KW-1185">Reference proteome</keyword>
<dbReference type="PROSITE" id="PS00138">
    <property type="entry name" value="SUBTILASE_SER"/>
    <property type="match status" value="1"/>
</dbReference>
<keyword evidence="4" id="KW-0720">Serine protease</keyword>
<evidence type="ECO:0000256" key="1">
    <source>
        <dbReference type="ARBA" id="ARBA00011073"/>
    </source>
</evidence>
<dbReference type="AlphaFoldDB" id="A0A8J6CBI1"/>
<protein>
    <recommendedName>
        <fullName evidence="6">Peptidase S8/S53 domain-containing protein</fullName>
    </recommendedName>
</protein>
<dbReference type="InterPro" id="IPR036852">
    <property type="entry name" value="Peptidase_S8/S53_dom_sf"/>
</dbReference>
<name>A0A8J6CBI1_DIALT</name>
<sequence>MYEYLPDEESKYSSFNEVVADTVRSGVTVVTAAGNNNWDACAYNPGSAPGAINVGSVDSNDQLSPYTNWGPCVDIFAPGVDVPTASVFSRGDRTTDYSVEASGTSMAAPHVAGVALQIAAAYNTLDPLVIRAQILALAARGVVEENLDIAAAQRMMPNAYPVTRTGGPPLLVQALTHPLPPLPMDTPTPSDVPMISETGQHNVTIAVYGDEWAHEELWVRVYRVDAELNHEVAMDIKGGFTEKVLVVHTAMLPAGEYMFLASDNYNDGFKRDSGAFYGVYVDGTLVHQVGNQWNAFSDIYSFTITDDPLVCCPVGCMPHGPRSLLDVTWLSRRSLLFGSFTRKCPPGCVSTA</sequence>
<comment type="caution">
    <text evidence="5">Lacks conserved residue(s) required for the propagation of feature annotation.</text>
</comment>
<dbReference type="Proteomes" id="UP000751190">
    <property type="component" value="Unassembled WGS sequence"/>
</dbReference>
<evidence type="ECO:0000256" key="3">
    <source>
        <dbReference type="ARBA" id="ARBA00022801"/>
    </source>
</evidence>
<dbReference type="InterPro" id="IPR023828">
    <property type="entry name" value="Peptidase_S8_Ser-AS"/>
</dbReference>
<evidence type="ECO:0000256" key="2">
    <source>
        <dbReference type="ARBA" id="ARBA00022670"/>
    </source>
</evidence>
<dbReference type="PANTHER" id="PTHR43806:SF11">
    <property type="entry name" value="CEREVISIN-RELATED"/>
    <property type="match status" value="1"/>
</dbReference>
<accession>A0A8J6CBI1</accession>
<feature type="domain" description="Peptidase S8/S53" evidence="6">
    <location>
        <begin position="10"/>
        <end position="138"/>
    </location>
</feature>
<organism evidence="7 8">
    <name type="scientific">Diacronema lutheri</name>
    <name type="common">Unicellular marine alga</name>
    <name type="synonym">Monochrysis lutheri</name>
    <dbReference type="NCBI Taxonomy" id="2081491"/>
    <lineage>
        <taxon>Eukaryota</taxon>
        <taxon>Haptista</taxon>
        <taxon>Haptophyta</taxon>
        <taxon>Pavlovophyceae</taxon>
        <taxon>Pavlovales</taxon>
        <taxon>Pavlovaceae</taxon>
        <taxon>Diacronema</taxon>
    </lineage>
</organism>
<keyword evidence="3" id="KW-0378">Hydrolase</keyword>
<dbReference type="Pfam" id="PF00082">
    <property type="entry name" value="Peptidase_S8"/>
    <property type="match status" value="1"/>
</dbReference>
<evidence type="ECO:0000313" key="7">
    <source>
        <dbReference type="EMBL" id="KAG8466584.1"/>
    </source>
</evidence>
<dbReference type="Gene3D" id="3.40.50.200">
    <property type="entry name" value="Peptidase S8/S53 domain"/>
    <property type="match status" value="1"/>
</dbReference>
<evidence type="ECO:0000259" key="6">
    <source>
        <dbReference type="Pfam" id="PF00082"/>
    </source>
</evidence>
<evidence type="ECO:0000256" key="4">
    <source>
        <dbReference type="ARBA" id="ARBA00022825"/>
    </source>
</evidence>
<comment type="caution">
    <text evidence="7">The sequence shown here is derived from an EMBL/GenBank/DDBJ whole genome shotgun (WGS) entry which is preliminary data.</text>
</comment>